<evidence type="ECO:0000256" key="2">
    <source>
        <dbReference type="ARBA" id="ARBA00012758"/>
    </source>
</evidence>
<keyword evidence="4" id="KW-0326">Glycosidase</keyword>
<evidence type="ECO:0000313" key="7">
    <source>
        <dbReference type="EMBL" id="EFT83491.1"/>
    </source>
</evidence>
<dbReference type="PROSITE" id="PS00609">
    <property type="entry name" value="GLYCOSYL_HYDROL_F32"/>
    <property type="match status" value="1"/>
</dbReference>
<dbReference type="Gene3D" id="2.115.10.20">
    <property type="entry name" value="Glycosyl hydrolase domain, family 43"/>
    <property type="match status" value="2"/>
</dbReference>
<dbReference type="AlphaFoldDB" id="E6K110"/>
<comment type="similarity">
    <text evidence="1">Belongs to the glycosyl hydrolase 32 family.</text>
</comment>
<feature type="compositionally biased region" description="Low complexity" evidence="5">
    <location>
        <begin position="731"/>
        <end position="747"/>
    </location>
</feature>
<dbReference type="Proteomes" id="UP000004946">
    <property type="component" value="Chromosome"/>
</dbReference>
<feature type="compositionally biased region" description="Low complexity" evidence="5">
    <location>
        <begin position="319"/>
        <end position="329"/>
    </location>
</feature>
<dbReference type="EMBL" id="AEON01000001">
    <property type="protein sequence ID" value="EFT83491.1"/>
    <property type="molecule type" value="Genomic_DNA"/>
</dbReference>
<dbReference type="RefSeq" id="WP_006290254.1">
    <property type="nucleotide sequence ID" value="NZ_AP012333.1"/>
</dbReference>
<reference evidence="7 8" key="1">
    <citation type="submission" date="2010-12" db="EMBL/GenBank/DDBJ databases">
        <authorList>
            <person name="Muzny D."/>
            <person name="Qin X."/>
            <person name="Buhay C."/>
            <person name="Dugan-Rocha S."/>
            <person name="Ding Y."/>
            <person name="Chen G."/>
            <person name="Hawes A."/>
            <person name="Holder M."/>
            <person name="Jhangiani S."/>
            <person name="Johnson A."/>
            <person name="Khan Z."/>
            <person name="Li Z."/>
            <person name="Liu W."/>
            <person name="Liu X."/>
            <person name="Perez L."/>
            <person name="Shen H."/>
            <person name="Wang Q."/>
            <person name="Watt J."/>
            <person name="Xi L."/>
            <person name="Xin Y."/>
            <person name="Zhou J."/>
            <person name="Deng J."/>
            <person name="Jiang H."/>
            <person name="Liu Y."/>
            <person name="Qu J."/>
            <person name="Song X.-Z."/>
            <person name="Zhang L."/>
            <person name="Villasana D."/>
            <person name="Johnson A."/>
            <person name="Liu J."/>
            <person name="Liyanage D."/>
            <person name="Lorensuhewa L."/>
            <person name="Robinson T."/>
            <person name="Song A."/>
            <person name="Song B.-B."/>
            <person name="Dinh H."/>
            <person name="Thornton R."/>
            <person name="Coyle M."/>
            <person name="Francisco L."/>
            <person name="Jackson L."/>
            <person name="Javaid M."/>
            <person name="Korchina V."/>
            <person name="Kovar C."/>
            <person name="Mata R."/>
            <person name="Mathew T."/>
            <person name="Ngo R."/>
            <person name="Nguyen L."/>
            <person name="Nguyen N."/>
            <person name="Okwuonu G."/>
            <person name="Ongeri F."/>
            <person name="Pham C."/>
            <person name="Simmons D."/>
            <person name="Wilczek-Boney K."/>
            <person name="Hale W."/>
            <person name="Jakkamsetti A."/>
            <person name="Pham P."/>
            <person name="Ruth R."/>
            <person name="San Lucas F."/>
            <person name="Warren J."/>
            <person name="Zhang J."/>
            <person name="Zhao Z."/>
            <person name="Zhou C."/>
            <person name="Zhu D."/>
            <person name="Lee S."/>
            <person name="Bess C."/>
            <person name="Blankenburg K."/>
            <person name="Forbes L."/>
            <person name="Fu Q."/>
            <person name="Gubbala S."/>
            <person name="Hirani K."/>
            <person name="Jayaseelan J.C."/>
            <person name="Lara F."/>
            <person name="Munidasa M."/>
            <person name="Palculict T."/>
            <person name="Patil S."/>
            <person name="Pu L.-L."/>
            <person name="Saada N."/>
            <person name="Tang L."/>
            <person name="Weissenberger G."/>
            <person name="Zhu Y."/>
            <person name="Hemphill L."/>
            <person name="Shang Y."/>
            <person name="Youmans B."/>
            <person name="Ayvaz T."/>
            <person name="Ross M."/>
            <person name="Santibanez J."/>
            <person name="Aqrawi P."/>
            <person name="Gross S."/>
            <person name="Joshi V."/>
            <person name="Fowler G."/>
            <person name="Nazareth L."/>
            <person name="Reid J."/>
            <person name="Worley K."/>
            <person name="Petrosino J."/>
            <person name="Highlander S."/>
            <person name="Gibbs R."/>
        </authorList>
    </citation>
    <scope>NUCLEOTIDE SEQUENCE [LARGE SCALE GENOMIC DNA]</scope>
    <source>
        <strain evidence="7 8">DSM 10105</strain>
    </source>
</reference>
<protein>
    <recommendedName>
        <fullName evidence="2">beta-fructofuranosidase</fullName>
        <ecNumber evidence="2">3.2.1.26</ecNumber>
    </recommendedName>
</protein>
<proteinExistence type="inferred from homology"/>
<evidence type="ECO:0000259" key="6">
    <source>
        <dbReference type="Pfam" id="PF00251"/>
    </source>
</evidence>
<sequence length="773" mass="85549">MMQEQTMIFFSDDYRRVDFYGKVQPDLLPEGQTPRIVVKTVGDASQEGRLVAVDVNPLASYFHCSAVVDPTRSYQAHAQGVEVTFAYLTDCPDLLDKGIQALTPYGPRQTSTHMEPVSQWMNDPNGLCRFQGRYHLFYQFNPFGWEWGPMHWGHAVSKDLIHWVDLPVAIDPQEAIYRNSLLRGGAFSGSALTVDQEGRPCLGGQASAIRLFLTWHQQLGEDDKHQIEYQTTCLCADGIHVSEQEEVVPRNLPGLAADFRDPKVDMTALSAWSKLPAGTALMAVATHLPASPDTLAFSGSLASPDSLDALESGEGNGISSPSSLSSPSSGAVRPVDCAFFRRDQGVEKLDYDHMRGDDGDFVTCAWQEDPGQDPRLDWVPAIVGYSCSLDQPLDDPASWHYQGPLLMDYRQGISKTFECPDVFSLGGYTVAMGALMHFRDGHGRFQPVRWYLGHLQDCQGYPRLSVENSDWCDFGDSFYASQSFLDDRGRRIVIGWVSDHYGVRRKETSPSYGIMTYPRQVTCREGRLYMHPVDEVYEELIAEPVSLQWGKGPGEKIGEKSGGELKENSGEGTSKGSNDDLCLASTEGAPYYADIRMAVDENPTGASSAPCRFLLAQRGKARLFCSIESGRVVLRTEGLPIDEVEMVSSVSPVRRLEIFMDETVCEVFLNDGQDAATVLFDSLADDESYADDDSHADDAPQTDGDSSADKERTDESSGNRGNRESHEEGRPYPSETATAPSATAVSRPFSSRSFTFIGRKDLIESMEVHRLEY</sequence>
<dbReference type="InterPro" id="IPR051214">
    <property type="entry name" value="GH32_Enzymes"/>
</dbReference>
<name>E6K110_PARDN</name>
<dbReference type="InterPro" id="IPR023296">
    <property type="entry name" value="Glyco_hydro_beta-prop_sf"/>
</dbReference>
<dbReference type="EC" id="3.2.1.26" evidence="2"/>
<comment type="caution">
    <text evidence="7">The sequence shown here is derived from an EMBL/GenBank/DDBJ whole genome shotgun (WGS) entry which is preliminary data.</text>
</comment>
<dbReference type="InterPro" id="IPR001362">
    <property type="entry name" value="Glyco_hydro_32"/>
</dbReference>
<dbReference type="Pfam" id="PF00251">
    <property type="entry name" value="Glyco_hydro_32N"/>
    <property type="match status" value="2"/>
</dbReference>
<dbReference type="PANTHER" id="PTHR43101">
    <property type="entry name" value="BETA-FRUCTOSIDASE"/>
    <property type="match status" value="1"/>
</dbReference>
<keyword evidence="8" id="KW-1185">Reference proteome</keyword>
<dbReference type="PANTHER" id="PTHR43101:SF1">
    <property type="entry name" value="BETA-FRUCTOSIDASE"/>
    <property type="match status" value="1"/>
</dbReference>
<evidence type="ECO:0000256" key="5">
    <source>
        <dbReference type="SAM" id="MobiDB-lite"/>
    </source>
</evidence>
<gene>
    <name evidence="7" type="ORF">HMPREF0620_0496</name>
</gene>
<organism evidence="7 8">
    <name type="scientific">Parascardovia denticolens DSM 10105 = JCM 12538</name>
    <dbReference type="NCBI Taxonomy" id="864564"/>
    <lineage>
        <taxon>Bacteria</taxon>
        <taxon>Bacillati</taxon>
        <taxon>Actinomycetota</taxon>
        <taxon>Actinomycetes</taxon>
        <taxon>Bifidobacteriales</taxon>
        <taxon>Bifidobacteriaceae</taxon>
        <taxon>Parascardovia</taxon>
    </lineage>
</organism>
<feature type="region of interest" description="Disordered" evidence="5">
    <location>
        <begin position="689"/>
        <end position="747"/>
    </location>
</feature>
<feature type="compositionally biased region" description="Basic and acidic residues" evidence="5">
    <location>
        <begin position="707"/>
        <end position="730"/>
    </location>
</feature>
<feature type="domain" description="Glycosyl hydrolase family 32 N-terminal" evidence="6">
    <location>
        <begin position="394"/>
        <end position="532"/>
    </location>
</feature>
<accession>E6K110</accession>
<dbReference type="GO" id="GO:0004564">
    <property type="term" value="F:beta-fructofuranosidase activity"/>
    <property type="evidence" value="ECO:0007669"/>
    <property type="project" value="UniProtKB-EC"/>
</dbReference>
<feature type="region of interest" description="Disordered" evidence="5">
    <location>
        <begin position="308"/>
        <end position="330"/>
    </location>
</feature>
<evidence type="ECO:0000256" key="1">
    <source>
        <dbReference type="ARBA" id="ARBA00009902"/>
    </source>
</evidence>
<dbReference type="eggNOG" id="COG1621">
    <property type="taxonomic scope" value="Bacteria"/>
</dbReference>
<feature type="compositionally biased region" description="Basic and acidic residues" evidence="5">
    <location>
        <begin position="553"/>
        <end position="569"/>
    </location>
</feature>
<dbReference type="SMART" id="SM00640">
    <property type="entry name" value="Glyco_32"/>
    <property type="match status" value="1"/>
</dbReference>
<evidence type="ECO:0000256" key="4">
    <source>
        <dbReference type="ARBA" id="ARBA00023295"/>
    </source>
</evidence>
<evidence type="ECO:0000313" key="8">
    <source>
        <dbReference type="Proteomes" id="UP000004946"/>
    </source>
</evidence>
<feature type="domain" description="Glycosyl hydrolase family 32 N-terminal" evidence="6">
    <location>
        <begin position="113"/>
        <end position="272"/>
    </location>
</feature>
<dbReference type="HOGENOM" id="CLU_001528_7_0_11"/>
<dbReference type="InterPro" id="IPR013148">
    <property type="entry name" value="Glyco_hydro_32_N"/>
</dbReference>
<evidence type="ECO:0000256" key="3">
    <source>
        <dbReference type="ARBA" id="ARBA00022801"/>
    </source>
</evidence>
<dbReference type="GO" id="GO:0005975">
    <property type="term" value="P:carbohydrate metabolic process"/>
    <property type="evidence" value="ECO:0007669"/>
    <property type="project" value="InterPro"/>
</dbReference>
<feature type="region of interest" description="Disordered" evidence="5">
    <location>
        <begin position="552"/>
        <end position="580"/>
    </location>
</feature>
<dbReference type="InterPro" id="IPR018053">
    <property type="entry name" value="Glyco_hydro_32_AS"/>
</dbReference>
<keyword evidence="3 7" id="KW-0378">Hydrolase</keyword>
<dbReference type="SUPFAM" id="SSF75005">
    <property type="entry name" value="Arabinanase/levansucrase/invertase"/>
    <property type="match status" value="2"/>
</dbReference>